<sequence length="343" mass="39410">MQISYLIFSVFSALLLGLNSPVYAITTKSNEYVGNSKSKSRNRFRRLLDNLNNVELRFPKISRKNVINEFTVEDLVLKLRELEKARNSTKNPFKKIRCLIQESNIKKKINSLLKEKIEEEKFEKLEEEFPMDYSPKVLSEEGSVSPYIPVVVEHHKNLEVAPETSNRSDEEAQDEIKYMTSEDADQSSNGELDDLTHPITSEAGIENENAEDSVTEDFEKKEAAEDNLEEDQIKDIYGESQSNLNDQETDLDLEESVNREEKDIIQNKAGFVNFFKRKKPTASEKLEKLMSLKQKIEEGISNSKSRLHRRILKIKLRRVNSKITKITEAAVDAVTESGETDIE</sequence>
<dbReference type="EMBL" id="JIBK01000050">
    <property type="protein sequence ID" value="POM85330.1"/>
    <property type="molecule type" value="Genomic_DNA"/>
</dbReference>
<dbReference type="AlphaFoldDB" id="A0A2P4Z5M4"/>
<keyword evidence="4" id="KW-1185">Reference proteome</keyword>
<organism evidence="3 4">
    <name type="scientific">Cryptosporidium meleagridis</name>
    <dbReference type="NCBI Taxonomy" id="93969"/>
    <lineage>
        <taxon>Eukaryota</taxon>
        <taxon>Sar</taxon>
        <taxon>Alveolata</taxon>
        <taxon>Apicomplexa</taxon>
        <taxon>Conoidasida</taxon>
        <taxon>Coccidia</taxon>
        <taxon>Eucoccidiorida</taxon>
        <taxon>Eimeriorina</taxon>
        <taxon>Cryptosporidiidae</taxon>
        <taxon>Cryptosporidium</taxon>
    </lineage>
</organism>
<accession>A0A2P4Z5M4</accession>
<dbReference type="OrthoDB" id="343760at2759"/>
<comment type="caution">
    <text evidence="3">The sequence shown here is derived from an EMBL/GenBank/DDBJ whole genome shotgun (WGS) entry which is preliminary data.</text>
</comment>
<feature type="signal peptide" evidence="2">
    <location>
        <begin position="1"/>
        <end position="24"/>
    </location>
</feature>
<gene>
    <name evidence="3" type="ORF">CmeUKMEL1_16880</name>
</gene>
<feature type="chain" id="PRO_5015120784" description="Integral membrane protein" evidence="2">
    <location>
        <begin position="25"/>
        <end position="343"/>
    </location>
</feature>
<evidence type="ECO:0000256" key="2">
    <source>
        <dbReference type="SAM" id="SignalP"/>
    </source>
</evidence>
<dbReference type="VEuPathDB" id="CryptoDB:CmeUKMEL1_16880"/>
<keyword evidence="2" id="KW-0732">Signal</keyword>
<evidence type="ECO:0008006" key="5">
    <source>
        <dbReference type="Google" id="ProtNLM"/>
    </source>
</evidence>
<evidence type="ECO:0000313" key="3">
    <source>
        <dbReference type="EMBL" id="POM85330.1"/>
    </source>
</evidence>
<proteinExistence type="predicted"/>
<protein>
    <recommendedName>
        <fullName evidence="5">Integral membrane protein</fullName>
    </recommendedName>
</protein>
<name>A0A2P4Z5M4_9CRYT</name>
<dbReference type="Proteomes" id="UP000236928">
    <property type="component" value="Unassembled WGS sequence"/>
</dbReference>
<evidence type="ECO:0000313" key="4">
    <source>
        <dbReference type="Proteomes" id="UP000236928"/>
    </source>
</evidence>
<reference evidence="3 4" key="1">
    <citation type="submission" date="2014-04" db="EMBL/GenBank/DDBJ databases">
        <title>Comparative Genomics of Cryptosporidium Species.</title>
        <authorList>
            <person name="Silva J.C."/>
            <person name="Su Q."/>
            <person name="Chalmers R."/>
            <person name="Chibucos M.C."/>
            <person name="Elwin K."/>
            <person name="Godinez A."/>
            <person name="Guo F."/>
            <person name="Huynh K."/>
            <person name="Orvis J."/>
            <person name="Ott S."/>
            <person name="Sadzewicz L."/>
            <person name="Sengamalay N."/>
            <person name="Shetty A."/>
            <person name="Sun M."/>
            <person name="Tallon L."/>
            <person name="Xiao L."/>
            <person name="Zhang H."/>
            <person name="Fraser C.M."/>
            <person name="Zhu G."/>
            <person name="Kissinger J."/>
            <person name="Widmer G."/>
        </authorList>
    </citation>
    <scope>NUCLEOTIDE SEQUENCE [LARGE SCALE GENOMIC DNA]</scope>
    <source>
        <strain evidence="3 4">UKMEL1</strain>
    </source>
</reference>
<feature type="region of interest" description="Disordered" evidence="1">
    <location>
        <begin position="180"/>
        <end position="250"/>
    </location>
</feature>
<evidence type="ECO:0000256" key="1">
    <source>
        <dbReference type="SAM" id="MobiDB-lite"/>
    </source>
</evidence>